<dbReference type="Proteomes" id="UP000823612">
    <property type="component" value="Unassembled WGS sequence"/>
</dbReference>
<proteinExistence type="predicted"/>
<protein>
    <submittedName>
        <fullName evidence="2">Uncharacterized protein</fullName>
    </submittedName>
</protein>
<reference evidence="2" key="1">
    <citation type="submission" date="2020-10" db="EMBL/GenBank/DDBJ databases">
        <authorList>
            <person name="Gilroy R."/>
        </authorList>
    </citation>
    <scope>NUCLEOTIDE SEQUENCE</scope>
    <source>
        <strain evidence="2">2889</strain>
    </source>
</reference>
<name>A0A9D9DUV1_9BACT</name>
<evidence type="ECO:0000313" key="2">
    <source>
        <dbReference type="EMBL" id="MBO8433602.1"/>
    </source>
</evidence>
<dbReference type="EMBL" id="JADIMZ010000155">
    <property type="protein sequence ID" value="MBO8433602.1"/>
    <property type="molecule type" value="Genomic_DNA"/>
</dbReference>
<comment type="caution">
    <text evidence="2">The sequence shown here is derived from an EMBL/GenBank/DDBJ whole genome shotgun (WGS) entry which is preliminary data.</text>
</comment>
<evidence type="ECO:0000313" key="3">
    <source>
        <dbReference type="Proteomes" id="UP000823612"/>
    </source>
</evidence>
<keyword evidence="1" id="KW-1133">Transmembrane helix</keyword>
<gene>
    <name evidence="2" type="ORF">IAB08_09985</name>
</gene>
<reference evidence="2" key="2">
    <citation type="journal article" date="2021" name="PeerJ">
        <title>Extensive microbial diversity within the chicken gut microbiome revealed by metagenomics and culture.</title>
        <authorList>
            <person name="Gilroy R."/>
            <person name="Ravi A."/>
            <person name="Getino M."/>
            <person name="Pursley I."/>
            <person name="Horton D.L."/>
            <person name="Alikhan N.F."/>
            <person name="Baker D."/>
            <person name="Gharbi K."/>
            <person name="Hall N."/>
            <person name="Watson M."/>
            <person name="Adriaenssens E.M."/>
            <person name="Foster-Nyarko E."/>
            <person name="Jarju S."/>
            <person name="Secka A."/>
            <person name="Antonio M."/>
            <person name="Oren A."/>
            <person name="Chaudhuri R.R."/>
            <person name="La Ragione R."/>
            <person name="Hildebrand F."/>
            <person name="Pallen M.J."/>
        </authorList>
    </citation>
    <scope>NUCLEOTIDE SEQUENCE</scope>
    <source>
        <strain evidence="2">2889</strain>
    </source>
</reference>
<sequence>MVELYIVQGILDWLASLLDAVFSFFHWIGDWCGVLVDTLAVIVALYVFIIYAYIPVVRPLRKILARQGLSFREASLIAWKCRSNTSLYMRFYLEMAIIQNRGEAWASSDWKNLRKAFSKKLRKYRELESQGKDAEFLVSKDNCSHILSENFKDLVKAYFDLFDPDSAENRKSFFHRRFLRRISDATPDRFRSVLEVKNGYMAPISRIVGLNDRYEQNWQAIMENYRRTLSKLPERPERDPGKEYRWAQALGFTYTWLMWGPSLQTWIPSEKSEAGTYSLGIYGCGDEANSLYVLFKEPIRQVLRKQGDFCLPCTVKGRICNPVWYMDHCKGDFDARALPFAERVAGAYRYQTSFDYLLELEELQPEKPVENGASDAHYFTGYVWAMFLHSDNGHPEFSLADTVVFFEHANLAYKEKSEMEYIHACLTEKMARYLSHARPGKYHFCCAMNQDTEDYIRQHLEEKGLSNIEWGGVPGLDAARLLENIDSHFSIRRWEEIDKTSYADVVRLCAELQDEKRFTELFHLLAKEDVRVVGARNDHGELEAAGIHAGKTGGENDFDMFICKPSSEIREEDVARHFGL</sequence>
<feature type="transmembrane region" description="Helical" evidence="1">
    <location>
        <begin position="34"/>
        <end position="54"/>
    </location>
</feature>
<keyword evidence="1" id="KW-0812">Transmembrane</keyword>
<organism evidence="2 3">
    <name type="scientific">Candidatus Pullibacteroides excrementavium</name>
    <dbReference type="NCBI Taxonomy" id="2840905"/>
    <lineage>
        <taxon>Bacteria</taxon>
        <taxon>Pseudomonadati</taxon>
        <taxon>Bacteroidota</taxon>
        <taxon>Bacteroidia</taxon>
        <taxon>Bacteroidales</taxon>
        <taxon>Candidatus Pullibacteroides</taxon>
    </lineage>
</organism>
<keyword evidence="1" id="KW-0472">Membrane</keyword>
<feature type="transmembrane region" description="Helical" evidence="1">
    <location>
        <begin position="6"/>
        <end position="27"/>
    </location>
</feature>
<dbReference type="AlphaFoldDB" id="A0A9D9DUV1"/>
<evidence type="ECO:0000256" key="1">
    <source>
        <dbReference type="SAM" id="Phobius"/>
    </source>
</evidence>
<accession>A0A9D9DUV1</accession>